<dbReference type="InterPro" id="IPR011006">
    <property type="entry name" value="CheY-like_superfamily"/>
</dbReference>
<evidence type="ECO:0000313" key="11">
    <source>
        <dbReference type="EMBL" id="TXC91798.1"/>
    </source>
</evidence>
<dbReference type="SMART" id="SM00342">
    <property type="entry name" value="HTH_ARAC"/>
    <property type="match status" value="1"/>
</dbReference>
<dbReference type="CDD" id="cd17536">
    <property type="entry name" value="REC_YesN-like"/>
    <property type="match status" value="1"/>
</dbReference>
<organism evidence="11 12">
    <name type="scientific">Metabacillus litoralis</name>
    <dbReference type="NCBI Taxonomy" id="152268"/>
    <lineage>
        <taxon>Bacteria</taxon>
        <taxon>Bacillati</taxon>
        <taxon>Bacillota</taxon>
        <taxon>Bacilli</taxon>
        <taxon>Bacillales</taxon>
        <taxon>Bacillaceae</taxon>
        <taxon>Metabacillus</taxon>
    </lineage>
</organism>
<dbReference type="InterPro" id="IPR009057">
    <property type="entry name" value="Homeodomain-like_sf"/>
</dbReference>
<evidence type="ECO:0000256" key="5">
    <source>
        <dbReference type="ARBA" id="ARBA00023015"/>
    </source>
</evidence>
<feature type="domain" description="HTH araC/xylS-type" evidence="9">
    <location>
        <begin position="422"/>
        <end position="521"/>
    </location>
</feature>
<dbReference type="GO" id="GO:0005737">
    <property type="term" value="C:cytoplasm"/>
    <property type="evidence" value="ECO:0007669"/>
    <property type="project" value="UniProtKB-SubCell"/>
</dbReference>
<dbReference type="Pfam" id="PF17853">
    <property type="entry name" value="GGDEF_2"/>
    <property type="match status" value="1"/>
</dbReference>
<keyword evidence="12" id="KW-1185">Reference proteome</keyword>
<name>A0A5C6W238_9BACI</name>
<dbReference type="PROSITE" id="PS50110">
    <property type="entry name" value="RESPONSE_REGULATORY"/>
    <property type="match status" value="1"/>
</dbReference>
<dbReference type="InterPro" id="IPR018060">
    <property type="entry name" value="HTH_AraC"/>
</dbReference>
<dbReference type="Pfam" id="PF12833">
    <property type="entry name" value="HTH_18"/>
    <property type="match status" value="1"/>
</dbReference>
<dbReference type="PROSITE" id="PS01124">
    <property type="entry name" value="HTH_ARAC_FAMILY_2"/>
    <property type="match status" value="1"/>
</dbReference>
<accession>A0A5C6W238</accession>
<keyword evidence="3 8" id="KW-0597">Phosphoprotein</keyword>
<dbReference type="PANTHER" id="PTHR42713:SF3">
    <property type="entry name" value="TRANSCRIPTIONAL REGULATORY PROTEIN HPTR"/>
    <property type="match status" value="1"/>
</dbReference>
<evidence type="ECO:0000259" key="10">
    <source>
        <dbReference type="PROSITE" id="PS50110"/>
    </source>
</evidence>
<reference evidence="11 12" key="1">
    <citation type="journal article" date="2005" name="Int. J. Syst. Evol. Microbiol.">
        <title>Bacillus litoralis sp. nov., isolated from a tidal flat of the Yellow Sea in Korea.</title>
        <authorList>
            <person name="Yoon J.H."/>
            <person name="Oh T.K."/>
        </authorList>
    </citation>
    <scope>NUCLEOTIDE SEQUENCE [LARGE SCALE GENOMIC DNA]</scope>
    <source>
        <strain evidence="11 12">SW-211</strain>
    </source>
</reference>
<feature type="modified residue" description="4-aspartylphosphate" evidence="8">
    <location>
        <position position="55"/>
    </location>
</feature>
<evidence type="ECO:0000256" key="3">
    <source>
        <dbReference type="ARBA" id="ARBA00022553"/>
    </source>
</evidence>
<comment type="subcellular location">
    <subcellularLocation>
        <location evidence="1">Cytoplasm</location>
    </subcellularLocation>
</comment>
<proteinExistence type="predicted"/>
<evidence type="ECO:0000256" key="2">
    <source>
        <dbReference type="ARBA" id="ARBA00022490"/>
    </source>
</evidence>
<dbReference type="RefSeq" id="WP_158638544.1">
    <property type="nucleotide sequence ID" value="NZ_VOQF01000003.1"/>
</dbReference>
<dbReference type="GO" id="GO:0000160">
    <property type="term" value="P:phosphorelay signal transduction system"/>
    <property type="evidence" value="ECO:0007669"/>
    <property type="project" value="UniProtKB-KW"/>
</dbReference>
<sequence>MHKVVIVDDDRIIRRGLIQTIPWEENGIKVVGEAGDGEKGLELIRSKNPQIVVSDIKMPFMNGLEMAQKIRGEFPTMKIILLTGYDDFKYAQEAIKIRAFDYLLKPVDSLDLVRKVKEAAIELDKEVEAISKLNDALPLLQQEFLKNLIYGKIPESEIQQSLFEELNLNLKGPFYATIIASSREEKDSFYTGEIKKLSTDLVVTRKDEIQGIEFIKNQHELVMIFSCFSLVDNSFLKKLAEELKHLLKHHIDVDLTISLGNLYKGIHHLSTSFEEARMAMDFSHVSGKQRIISVSDINLSDKKLDVILEGEELELLQKISLGLVCEVEAFYENLQKLLLNHYHSLQDVHFIALKLLIALNNKASHDAVVWVEDTNFNLTSLYQEIYRLHTIQDIIEKLEDISVSLAHYLQAENSRRKVSVVDMAISFLEENYHQERLSLQKISSKVHVSPAYLSNLFKVEKGKNFGEFLLEIRMEKAMELIRKENLKTYEVAEKVGYSNPQYFSICFKKYTNYSPAEFKKLS</sequence>
<dbReference type="SMART" id="SM00448">
    <property type="entry name" value="REC"/>
    <property type="match status" value="1"/>
</dbReference>
<dbReference type="GO" id="GO:0043565">
    <property type="term" value="F:sequence-specific DNA binding"/>
    <property type="evidence" value="ECO:0007669"/>
    <property type="project" value="InterPro"/>
</dbReference>
<keyword evidence="5" id="KW-0805">Transcription regulation</keyword>
<keyword evidence="6" id="KW-0238">DNA-binding</keyword>
<comment type="caution">
    <text evidence="11">The sequence shown here is derived from an EMBL/GenBank/DDBJ whole genome shotgun (WGS) entry which is preliminary data.</text>
</comment>
<dbReference type="OrthoDB" id="342399at2"/>
<evidence type="ECO:0000313" key="12">
    <source>
        <dbReference type="Proteomes" id="UP000321363"/>
    </source>
</evidence>
<protein>
    <submittedName>
        <fullName evidence="11">Response regulator</fullName>
    </submittedName>
</protein>
<evidence type="ECO:0000256" key="6">
    <source>
        <dbReference type="ARBA" id="ARBA00023125"/>
    </source>
</evidence>
<keyword evidence="2" id="KW-0963">Cytoplasm</keyword>
<dbReference type="PANTHER" id="PTHR42713">
    <property type="entry name" value="HISTIDINE KINASE-RELATED"/>
    <property type="match status" value="1"/>
</dbReference>
<keyword evidence="4" id="KW-0902">Two-component regulatory system</keyword>
<evidence type="ECO:0000259" key="9">
    <source>
        <dbReference type="PROSITE" id="PS01124"/>
    </source>
</evidence>
<dbReference type="Pfam" id="PF00072">
    <property type="entry name" value="Response_reg"/>
    <property type="match status" value="1"/>
</dbReference>
<keyword evidence="7" id="KW-0804">Transcription</keyword>
<dbReference type="SUPFAM" id="SSF46689">
    <property type="entry name" value="Homeodomain-like"/>
    <property type="match status" value="1"/>
</dbReference>
<evidence type="ECO:0000256" key="8">
    <source>
        <dbReference type="PROSITE-ProRule" id="PRU00169"/>
    </source>
</evidence>
<evidence type="ECO:0000256" key="4">
    <source>
        <dbReference type="ARBA" id="ARBA00023012"/>
    </source>
</evidence>
<evidence type="ECO:0000256" key="1">
    <source>
        <dbReference type="ARBA" id="ARBA00004496"/>
    </source>
</evidence>
<dbReference type="Gene3D" id="1.10.10.60">
    <property type="entry name" value="Homeodomain-like"/>
    <property type="match status" value="2"/>
</dbReference>
<dbReference type="SUPFAM" id="SSF52172">
    <property type="entry name" value="CheY-like"/>
    <property type="match status" value="1"/>
</dbReference>
<dbReference type="Proteomes" id="UP000321363">
    <property type="component" value="Unassembled WGS sequence"/>
</dbReference>
<dbReference type="InterPro" id="IPR001789">
    <property type="entry name" value="Sig_transdc_resp-reg_receiver"/>
</dbReference>
<dbReference type="GO" id="GO:0003700">
    <property type="term" value="F:DNA-binding transcription factor activity"/>
    <property type="evidence" value="ECO:0007669"/>
    <property type="project" value="InterPro"/>
</dbReference>
<dbReference type="AlphaFoldDB" id="A0A5C6W238"/>
<dbReference type="Gene3D" id="3.40.50.2300">
    <property type="match status" value="1"/>
</dbReference>
<gene>
    <name evidence="11" type="ORF">FS935_05270</name>
</gene>
<dbReference type="InterPro" id="IPR051552">
    <property type="entry name" value="HptR"/>
</dbReference>
<dbReference type="InterPro" id="IPR041522">
    <property type="entry name" value="CdaR_GGDEF"/>
</dbReference>
<evidence type="ECO:0000256" key="7">
    <source>
        <dbReference type="ARBA" id="ARBA00023163"/>
    </source>
</evidence>
<feature type="domain" description="Response regulatory" evidence="10">
    <location>
        <begin position="3"/>
        <end position="120"/>
    </location>
</feature>
<dbReference type="EMBL" id="VOQF01000003">
    <property type="protein sequence ID" value="TXC91798.1"/>
    <property type="molecule type" value="Genomic_DNA"/>
</dbReference>